<dbReference type="Pfam" id="PF07061">
    <property type="entry name" value="Swi5"/>
    <property type="match status" value="1"/>
</dbReference>
<feature type="compositionally biased region" description="Basic and acidic residues" evidence="4">
    <location>
        <begin position="174"/>
        <end position="194"/>
    </location>
</feature>
<feature type="compositionally biased region" description="Low complexity" evidence="4">
    <location>
        <begin position="102"/>
        <end position="113"/>
    </location>
</feature>
<proteinExistence type="inferred from homology"/>
<dbReference type="GO" id="GO:0034974">
    <property type="term" value="C:Swi5-Swi2 complex"/>
    <property type="evidence" value="ECO:0007669"/>
    <property type="project" value="TreeGrafter"/>
</dbReference>
<dbReference type="PANTHER" id="PTHR28529:SF2">
    <property type="entry name" value="DNA REPAIR PROTEIN SWI5 HOMOLOG"/>
    <property type="match status" value="1"/>
</dbReference>
<evidence type="ECO:0000256" key="2">
    <source>
        <dbReference type="ARBA" id="ARBA00022763"/>
    </source>
</evidence>
<accession>A0A9P4JWP6</accession>
<feature type="compositionally biased region" description="Basic and acidic residues" evidence="4">
    <location>
        <begin position="220"/>
        <end position="234"/>
    </location>
</feature>
<comment type="similarity">
    <text evidence="1">Belongs to the SWI5/SAE3 family.</text>
</comment>
<feature type="region of interest" description="Disordered" evidence="4">
    <location>
        <begin position="135"/>
        <end position="350"/>
    </location>
</feature>
<feature type="compositionally biased region" description="Low complexity" evidence="4">
    <location>
        <begin position="195"/>
        <end position="208"/>
    </location>
</feature>
<feature type="region of interest" description="Disordered" evidence="4">
    <location>
        <begin position="1"/>
        <end position="62"/>
    </location>
</feature>
<evidence type="ECO:0000313" key="6">
    <source>
        <dbReference type="Proteomes" id="UP000799536"/>
    </source>
</evidence>
<name>A0A9P4JWP6_9PLEO</name>
<dbReference type="InterPro" id="IPR010760">
    <property type="entry name" value="DNA-repair_Swi5"/>
</dbReference>
<feature type="region of interest" description="Disordered" evidence="4">
    <location>
        <begin position="78"/>
        <end position="123"/>
    </location>
</feature>
<evidence type="ECO:0000256" key="3">
    <source>
        <dbReference type="ARBA" id="ARBA00023204"/>
    </source>
</evidence>
<evidence type="ECO:0000313" key="5">
    <source>
        <dbReference type="EMBL" id="KAF2205829.1"/>
    </source>
</evidence>
<gene>
    <name evidence="5" type="ORF">GQ43DRAFT_477065</name>
</gene>
<feature type="compositionally biased region" description="Polar residues" evidence="4">
    <location>
        <begin position="78"/>
        <end position="88"/>
    </location>
</feature>
<organism evidence="5 6">
    <name type="scientific">Delitschia confertaspora ATCC 74209</name>
    <dbReference type="NCBI Taxonomy" id="1513339"/>
    <lineage>
        <taxon>Eukaryota</taxon>
        <taxon>Fungi</taxon>
        <taxon>Dikarya</taxon>
        <taxon>Ascomycota</taxon>
        <taxon>Pezizomycotina</taxon>
        <taxon>Dothideomycetes</taxon>
        <taxon>Pleosporomycetidae</taxon>
        <taxon>Pleosporales</taxon>
        <taxon>Delitschiaceae</taxon>
        <taxon>Delitschia</taxon>
    </lineage>
</organism>
<sequence>MKAEYGPNGIPDSEGEEEDEMFIPTSSAPILDSDDKLSSSKDQDDQAPEAMPQRMAISHKSTTTNCSIAFLEQDETLLSTSEKSSNDCGHTDDISANEAPDSSSISQQESNENMMIDRPDSPRLQVVVVASRLLSTAENEEQGTTEAHVSGMSLAEHQPPLNRNINAVPNESNEIEKIPTRNDLSTKHEEENAKEPQISESSPSQPHPAINDYDNSQPKASEEHTKKPDDDHSLKSSYPAALEETLFIPPQGSPQDNPLPGANSPTKSVPEDGPRPQHQPITETTHTTQTGPEDQHPPSSLQPKSPSKRRRSESEPRHPPPEELQSLQITCQPPSCSPPKHPKPATPGKRSLEDVLADLRTQKAELMAKFTALPDIAALLSEKHHSYSHTDTAALGSSSPTHSTLPLNVPLHSLATYHSKDEEVMGAAKSIVKKHIKLLHQYNEIKDAGQGLMGLIADQRGVRVVEIQEEFGVGVKD</sequence>
<dbReference type="OrthoDB" id="255837at2759"/>
<keyword evidence="6" id="KW-1185">Reference proteome</keyword>
<evidence type="ECO:0000256" key="1">
    <source>
        <dbReference type="ARBA" id="ARBA00008060"/>
    </source>
</evidence>
<reference evidence="5" key="1">
    <citation type="journal article" date="2020" name="Stud. Mycol.">
        <title>101 Dothideomycetes genomes: a test case for predicting lifestyles and emergence of pathogens.</title>
        <authorList>
            <person name="Haridas S."/>
            <person name="Albert R."/>
            <person name="Binder M."/>
            <person name="Bloem J."/>
            <person name="Labutti K."/>
            <person name="Salamov A."/>
            <person name="Andreopoulos B."/>
            <person name="Baker S."/>
            <person name="Barry K."/>
            <person name="Bills G."/>
            <person name="Bluhm B."/>
            <person name="Cannon C."/>
            <person name="Castanera R."/>
            <person name="Culley D."/>
            <person name="Daum C."/>
            <person name="Ezra D."/>
            <person name="Gonzalez J."/>
            <person name="Henrissat B."/>
            <person name="Kuo A."/>
            <person name="Liang C."/>
            <person name="Lipzen A."/>
            <person name="Lutzoni F."/>
            <person name="Magnuson J."/>
            <person name="Mondo S."/>
            <person name="Nolan M."/>
            <person name="Ohm R."/>
            <person name="Pangilinan J."/>
            <person name="Park H.-J."/>
            <person name="Ramirez L."/>
            <person name="Alfaro M."/>
            <person name="Sun H."/>
            <person name="Tritt A."/>
            <person name="Yoshinaga Y."/>
            <person name="Zwiers L.-H."/>
            <person name="Turgeon B."/>
            <person name="Goodwin S."/>
            <person name="Spatafora J."/>
            <person name="Crous P."/>
            <person name="Grigoriev I."/>
        </authorList>
    </citation>
    <scope>NUCLEOTIDE SEQUENCE</scope>
    <source>
        <strain evidence="5">ATCC 74209</strain>
    </source>
</reference>
<evidence type="ECO:0008006" key="7">
    <source>
        <dbReference type="Google" id="ProtNLM"/>
    </source>
</evidence>
<protein>
    <recommendedName>
        <fullName evidence="7">Swi5-domain-containing protein</fullName>
    </recommendedName>
</protein>
<dbReference type="Gene3D" id="1.20.5.170">
    <property type="match status" value="1"/>
</dbReference>
<dbReference type="GO" id="GO:0010772">
    <property type="term" value="P:meiotic DNA recombinase assembly involved in reciprocal meiotic recombination"/>
    <property type="evidence" value="ECO:0007669"/>
    <property type="project" value="TreeGrafter"/>
</dbReference>
<feature type="compositionally biased region" description="Low complexity" evidence="4">
    <location>
        <begin position="276"/>
        <end position="305"/>
    </location>
</feature>
<feature type="compositionally biased region" description="Polar residues" evidence="4">
    <location>
        <begin position="161"/>
        <end position="172"/>
    </location>
</feature>
<feature type="compositionally biased region" description="Basic and acidic residues" evidence="4">
    <location>
        <begin position="33"/>
        <end position="44"/>
    </location>
</feature>
<keyword evidence="2" id="KW-0227">DNA damage</keyword>
<dbReference type="Proteomes" id="UP000799536">
    <property type="component" value="Unassembled WGS sequence"/>
</dbReference>
<dbReference type="GO" id="GO:0032798">
    <property type="term" value="C:Swi5-Sfr1 complex"/>
    <property type="evidence" value="ECO:0007669"/>
    <property type="project" value="TreeGrafter"/>
</dbReference>
<comment type="caution">
    <text evidence="5">The sequence shown here is derived from an EMBL/GenBank/DDBJ whole genome shotgun (WGS) entry which is preliminary data.</text>
</comment>
<dbReference type="EMBL" id="ML993849">
    <property type="protein sequence ID" value="KAF2205829.1"/>
    <property type="molecule type" value="Genomic_DNA"/>
</dbReference>
<dbReference type="PANTHER" id="PTHR28529">
    <property type="entry name" value="DNA REPAIR PROTEIN SWI5 HOMOLOG"/>
    <property type="match status" value="1"/>
</dbReference>
<evidence type="ECO:0000256" key="4">
    <source>
        <dbReference type="SAM" id="MobiDB-lite"/>
    </source>
</evidence>
<feature type="compositionally biased region" description="Basic and acidic residues" evidence="4">
    <location>
        <begin position="312"/>
        <end position="321"/>
    </location>
</feature>
<dbReference type="GO" id="GO:0000709">
    <property type="term" value="P:meiotic joint molecule formation"/>
    <property type="evidence" value="ECO:0007669"/>
    <property type="project" value="TreeGrafter"/>
</dbReference>
<keyword evidence="3" id="KW-0234">DNA repair</keyword>
<dbReference type="AlphaFoldDB" id="A0A9P4JWP6"/>